<dbReference type="Proteomes" id="UP000002258">
    <property type="component" value="Chromosome 4"/>
</dbReference>
<keyword evidence="6" id="KW-1185">Reference proteome</keyword>
<name>A3LT31_PICST</name>
<feature type="domain" description="Acyl-CoA thioesterase-like N-terminal HotDog" evidence="3">
    <location>
        <begin position="43"/>
        <end position="123"/>
    </location>
</feature>
<dbReference type="CDD" id="cd03445">
    <property type="entry name" value="Thioesterase_II_repeat2"/>
    <property type="match status" value="1"/>
</dbReference>
<dbReference type="HOGENOM" id="CLU_032690_2_1_1"/>
<evidence type="ECO:0000256" key="2">
    <source>
        <dbReference type="ARBA" id="ARBA00022801"/>
    </source>
</evidence>
<evidence type="ECO:0000313" key="6">
    <source>
        <dbReference type="Proteomes" id="UP000002258"/>
    </source>
</evidence>
<dbReference type="InterPro" id="IPR029069">
    <property type="entry name" value="HotDog_dom_sf"/>
</dbReference>
<dbReference type="SUPFAM" id="SSF54637">
    <property type="entry name" value="Thioesterase/thiol ester dehydrase-isomerase"/>
    <property type="match status" value="2"/>
</dbReference>
<dbReference type="KEGG" id="pic:PICST_44446"/>
<dbReference type="Gene3D" id="2.40.160.210">
    <property type="entry name" value="Acyl-CoA thioesterase, double hotdog domain"/>
    <property type="match status" value="1"/>
</dbReference>
<dbReference type="InterPro" id="IPR049450">
    <property type="entry name" value="ACOT8-like_C"/>
</dbReference>
<feature type="domain" description="Acyl-CoA thioesterase-like C-terminal" evidence="4">
    <location>
        <begin position="197"/>
        <end position="322"/>
    </location>
</feature>
<dbReference type="InParanoid" id="A3LT31"/>
<dbReference type="GeneID" id="4838700"/>
<dbReference type="GO" id="GO:0047617">
    <property type="term" value="F:fatty acyl-CoA hydrolase activity"/>
    <property type="evidence" value="ECO:0007669"/>
    <property type="project" value="InterPro"/>
</dbReference>
<organism evidence="5 6">
    <name type="scientific">Scheffersomyces stipitis (strain ATCC 58785 / CBS 6054 / NBRC 10063 / NRRL Y-11545)</name>
    <name type="common">Yeast</name>
    <name type="synonym">Pichia stipitis</name>
    <dbReference type="NCBI Taxonomy" id="322104"/>
    <lineage>
        <taxon>Eukaryota</taxon>
        <taxon>Fungi</taxon>
        <taxon>Dikarya</taxon>
        <taxon>Ascomycota</taxon>
        <taxon>Saccharomycotina</taxon>
        <taxon>Pichiomycetes</taxon>
        <taxon>Debaryomycetaceae</taxon>
        <taxon>Scheffersomyces</taxon>
    </lineage>
</organism>
<dbReference type="PANTHER" id="PTHR11066:SF34">
    <property type="entry name" value="ACYL-COENZYME A THIOESTERASE 8"/>
    <property type="match status" value="1"/>
</dbReference>
<dbReference type="PANTHER" id="PTHR11066">
    <property type="entry name" value="ACYL-COA THIOESTERASE"/>
    <property type="match status" value="1"/>
</dbReference>
<dbReference type="AlphaFoldDB" id="A3LT31"/>
<dbReference type="STRING" id="322104.A3LT31"/>
<dbReference type="EMBL" id="CP000498">
    <property type="protein sequence ID" value="ABN65995.2"/>
    <property type="molecule type" value="Genomic_DNA"/>
</dbReference>
<proteinExistence type="inferred from homology"/>
<evidence type="ECO:0000259" key="3">
    <source>
        <dbReference type="Pfam" id="PF13622"/>
    </source>
</evidence>
<dbReference type="GO" id="GO:0005782">
    <property type="term" value="C:peroxisomal matrix"/>
    <property type="evidence" value="ECO:0007669"/>
    <property type="project" value="UniProtKB-SubCell"/>
</dbReference>
<dbReference type="Pfam" id="PF20789">
    <property type="entry name" value="4HBT_3C"/>
    <property type="match status" value="1"/>
</dbReference>
<dbReference type="FunCoup" id="A3LT31">
    <property type="interactions" value="178"/>
</dbReference>
<dbReference type="Pfam" id="PF13622">
    <property type="entry name" value="4HBT_3"/>
    <property type="match status" value="1"/>
</dbReference>
<dbReference type="eggNOG" id="KOG3016">
    <property type="taxonomic scope" value="Eukaryota"/>
</dbReference>
<accession>A3LT31</accession>
<dbReference type="OMA" id="QVWFRTN"/>
<dbReference type="GO" id="GO:0009062">
    <property type="term" value="P:fatty acid catabolic process"/>
    <property type="evidence" value="ECO:0007669"/>
    <property type="project" value="TreeGrafter"/>
</dbReference>
<evidence type="ECO:0000256" key="1">
    <source>
        <dbReference type="ARBA" id="ARBA00006538"/>
    </source>
</evidence>
<comment type="similarity">
    <text evidence="1">Belongs to the C/M/P thioester hydrolase family.</text>
</comment>
<dbReference type="InterPro" id="IPR042171">
    <property type="entry name" value="Acyl-CoA_hotdog"/>
</dbReference>
<sequence>MAEVSARTEATHRLKKNFSVRQVSGPDSSVLEYEGLVPLSKPAPTSRGVYGGNLCAQALVVAMESVSASEDFVPHSLHSYFVKAGVDSVPCSFQVEKLNDGKNFANRLIRVLQNGELKYIVMVSLTKRNSIDKARKEYVNNNKKPFPFEFQTSVSPTFYKYKASELEVNRGFDHSGLLEHKFPPNFVDHELSADEHLKSPGERDISFYIRLREEEKLESKYRYAGFGMLSDSVYLTALSRVLHLPKLPSGLPISPTGGKEPYFFSVSLDHSIYFHDDNFDPTEWSFVNFRAPRFSNNRVLLQAGYYDKKGKLYASIVQEGLVFFKEGVEHKAKL</sequence>
<evidence type="ECO:0000313" key="5">
    <source>
        <dbReference type="EMBL" id="ABN65995.2"/>
    </source>
</evidence>
<dbReference type="InterPro" id="IPR003703">
    <property type="entry name" value="Acyl_CoA_thio"/>
</dbReference>
<gene>
    <name evidence="5" type="ORF">PICST_44446</name>
</gene>
<evidence type="ECO:0000259" key="4">
    <source>
        <dbReference type="Pfam" id="PF20789"/>
    </source>
</evidence>
<dbReference type="CDD" id="cd03444">
    <property type="entry name" value="Thioesterase_II_repeat1"/>
    <property type="match status" value="1"/>
</dbReference>
<reference evidence="5 6" key="1">
    <citation type="journal article" date="2007" name="Nat. Biotechnol.">
        <title>Genome sequence of the lignocellulose-bioconverting and xylose-fermenting yeast Pichia stipitis.</title>
        <authorList>
            <person name="Jeffries T.W."/>
            <person name="Grigoriev I.V."/>
            <person name="Grimwood J."/>
            <person name="Laplaza J.M."/>
            <person name="Aerts A."/>
            <person name="Salamov A."/>
            <person name="Schmutz J."/>
            <person name="Lindquist E."/>
            <person name="Dehal P."/>
            <person name="Shapiro H."/>
            <person name="Jin Y.S."/>
            <person name="Passoth V."/>
            <person name="Richardson P.M."/>
        </authorList>
    </citation>
    <scope>NUCLEOTIDE SEQUENCE [LARGE SCALE GENOMIC DNA]</scope>
    <source>
        <strain evidence="6">ATCC 58785 / CBS 6054 / NBRC 10063 / NRRL Y-11545</strain>
    </source>
</reference>
<dbReference type="RefSeq" id="XP_001384024.2">
    <property type="nucleotide sequence ID" value="XM_001383987.1"/>
</dbReference>
<protein>
    <submittedName>
        <fullName evidence="5">Palmitoyl-CoA hydrolase</fullName>
    </submittedName>
</protein>
<keyword evidence="2 5" id="KW-0378">Hydrolase</keyword>
<dbReference type="OrthoDB" id="68328at2759"/>
<dbReference type="GO" id="GO:0006637">
    <property type="term" value="P:acyl-CoA metabolic process"/>
    <property type="evidence" value="ECO:0007669"/>
    <property type="project" value="InterPro"/>
</dbReference>
<dbReference type="InterPro" id="IPR049449">
    <property type="entry name" value="TesB_ACOT8-like_N"/>
</dbReference>